<name>A0A194VE04_CYTMA</name>
<feature type="compositionally biased region" description="Basic and acidic residues" evidence="1">
    <location>
        <begin position="50"/>
        <end position="76"/>
    </location>
</feature>
<evidence type="ECO:0000313" key="3">
    <source>
        <dbReference type="Proteomes" id="UP000078576"/>
    </source>
</evidence>
<dbReference type="EMBL" id="KN714796">
    <property type="protein sequence ID" value="KUI62011.1"/>
    <property type="molecule type" value="Genomic_DNA"/>
</dbReference>
<evidence type="ECO:0000256" key="1">
    <source>
        <dbReference type="SAM" id="MobiDB-lite"/>
    </source>
</evidence>
<dbReference type="Proteomes" id="UP000078576">
    <property type="component" value="Unassembled WGS sequence"/>
</dbReference>
<protein>
    <submittedName>
        <fullName evidence="2">Uncharacterized protein</fullName>
    </submittedName>
</protein>
<reference evidence="3" key="1">
    <citation type="submission" date="2014-12" db="EMBL/GenBank/DDBJ databases">
        <title>Genome Sequence of Valsa Canker Pathogens Uncovers a Specific Adaption of Colonization on Woody Bark.</title>
        <authorList>
            <person name="Yin Z."/>
            <person name="Liu H."/>
            <person name="Gao X."/>
            <person name="Li Z."/>
            <person name="Song N."/>
            <person name="Ke X."/>
            <person name="Dai Q."/>
            <person name="Wu Y."/>
            <person name="Sun Y."/>
            <person name="Xu J.-R."/>
            <person name="Kang Z.K."/>
            <person name="Wang L."/>
            <person name="Huang L."/>
        </authorList>
    </citation>
    <scope>NUCLEOTIDE SEQUENCE [LARGE SCALE GENOMIC DNA]</scope>
    <source>
        <strain evidence="3">SXYL134</strain>
    </source>
</reference>
<feature type="region of interest" description="Disordered" evidence="1">
    <location>
        <begin position="39"/>
        <end position="76"/>
    </location>
</feature>
<accession>A0A194VE04</accession>
<evidence type="ECO:0000313" key="2">
    <source>
        <dbReference type="EMBL" id="KUI62011.1"/>
    </source>
</evidence>
<keyword evidence="3" id="KW-1185">Reference proteome</keyword>
<proteinExistence type="predicted"/>
<organism evidence="2 3">
    <name type="scientific">Cytospora mali</name>
    <name type="common">Apple Valsa canker fungus</name>
    <name type="synonym">Valsa mali</name>
    <dbReference type="NCBI Taxonomy" id="578113"/>
    <lineage>
        <taxon>Eukaryota</taxon>
        <taxon>Fungi</taxon>
        <taxon>Dikarya</taxon>
        <taxon>Ascomycota</taxon>
        <taxon>Pezizomycotina</taxon>
        <taxon>Sordariomycetes</taxon>
        <taxon>Sordariomycetidae</taxon>
        <taxon>Diaporthales</taxon>
        <taxon>Cytosporaceae</taxon>
        <taxon>Cytospora</taxon>
    </lineage>
</organism>
<sequence length="188" mass="20734">MGRFLKIQLLIPMASPQPRAQPTVATSYCPAADPTERLGLRCPAAGSRGAPDHQAHRPEDKRRDDDDGQEPHEDAVRVEACGHPWKPTGVLEVPGEMYTAGHHHARDVYEDAETIQNRVTEMPLLRLALRIDVWKHTIAAGESRSYGGRNGWEIAGVGIAKSEWEESCLVIPRMALSPTLTTNGSIWT</sequence>
<dbReference type="AlphaFoldDB" id="A0A194VE04"/>
<gene>
    <name evidence="2" type="ORF">VP1G_11382</name>
</gene>